<evidence type="ECO:0000256" key="4">
    <source>
        <dbReference type="ARBA" id="ARBA00022777"/>
    </source>
</evidence>
<dbReference type="InterPro" id="IPR005467">
    <property type="entry name" value="His_kinase_dom"/>
</dbReference>
<dbReference type="EMBL" id="CP158298">
    <property type="protein sequence ID" value="XBV84241.1"/>
    <property type="molecule type" value="Genomic_DNA"/>
</dbReference>
<dbReference type="CDD" id="cd00130">
    <property type="entry name" value="PAS"/>
    <property type="match status" value="1"/>
</dbReference>
<dbReference type="InterPro" id="IPR004358">
    <property type="entry name" value="Sig_transdc_His_kin-like_C"/>
</dbReference>
<evidence type="ECO:0000256" key="3">
    <source>
        <dbReference type="ARBA" id="ARBA00022679"/>
    </source>
</evidence>
<keyword evidence="8" id="KW-0067">ATP-binding</keyword>
<dbReference type="SUPFAM" id="SSF55785">
    <property type="entry name" value="PYP-like sensor domain (PAS domain)"/>
    <property type="match status" value="1"/>
</dbReference>
<dbReference type="EC" id="2.7.13.3" evidence="2"/>
<keyword evidence="5" id="KW-0472">Membrane</keyword>
<dbReference type="AlphaFoldDB" id="A0AAU7U701"/>
<dbReference type="InterPro" id="IPR003594">
    <property type="entry name" value="HATPase_dom"/>
</dbReference>
<dbReference type="RefSeq" id="WP_350242278.1">
    <property type="nucleotide sequence ID" value="NZ_CP158298.1"/>
</dbReference>
<dbReference type="SMART" id="SM00387">
    <property type="entry name" value="HATPase_c"/>
    <property type="match status" value="1"/>
</dbReference>
<gene>
    <name evidence="8" type="ORF">ABOD76_04065</name>
</gene>
<sequence length="436" mass="48918">MLGVLLLHGYVSIIPGPEDTTGCPPLCTLQVTTMTHDALPSIEERYAALHDRFQALETQLSEVQATEHQAMTLFSEAPVPYLLLNAQGRFKEVNAAASALLGHTPEALRGKRLAQFLAPASQSDADVLLHQVMNHGLKQRGEAQLFCADGTPFDVLLDIDAAKVDSVFLHFRVVLTDITTYKQVHQDLLSSNTTHQQELLTQGARMRTLNQELEQIVTAFLQQLHHPVDQAMNVLRRLRQKLGDQPDAVTRPLMQTEQAIQAIVALLASMGRYMQMRSMRLHVRPVALGQVLREVLKRAQPVMADRTIRITHDSLPTVQGDSQALLLIFDEYVANALKFTKGRDEARIHLRVEETTSEYRIGVEDNGTGFNLRHKDRLFQLFGRLHSSKAYEGTGVGLVTVRRLCELFGGRVWAEGKVDEGATFWFAWPKQPKLQR</sequence>
<dbReference type="GO" id="GO:0007234">
    <property type="term" value="P:osmosensory signaling via phosphorelay pathway"/>
    <property type="evidence" value="ECO:0007669"/>
    <property type="project" value="TreeGrafter"/>
</dbReference>
<evidence type="ECO:0000256" key="2">
    <source>
        <dbReference type="ARBA" id="ARBA00012438"/>
    </source>
</evidence>
<evidence type="ECO:0000259" key="6">
    <source>
        <dbReference type="PROSITE" id="PS50109"/>
    </source>
</evidence>
<geneLocation type="plasmid" evidence="8">
    <name>pDson03</name>
</geneLocation>
<protein>
    <recommendedName>
        <fullName evidence="2">histidine kinase</fullName>
        <ecNumber evidence="2">2.7.13.3</ecNumber>
    </recommendedName>
</protein>
<evidence type="ECO:0000313" key="8">
    <source>
        <dbReference type="EMBL" id="XBV84241.1"/>
    </source>
</evidence>
<dbReference type="PROSITE" id="PS50109">
    <property type="entry name" value="HIS_KIN"/>
    <property type="match status" value="1"/>
</dbReference>
<evidence type="ECO:0000259" key="7">
    <source>
        <dbReference type="PROSITE" id="PS50112"/>
    </source>
</evidence>
<feature type="domain" description="Histidine kinase" evidence="6">
    <location>
        <begin position="223"/>
        <end position="432"/>
    </location>
</feature>
<reference evidence="8" key="1">
    <citation type="submission" date="2024-06" db="EMBL/GenBank/DDBJ databases">
        <title>Draft Genome Sequence of Deinococcus sonorensis Type Strain KR-87, a Biofilm Producing Representative of the Genus Deinococcus.</title>
        <authorList>
            <person name="Boren L.S."/>
            <person name="Grosso R.A."/>
            <person name="Hugenberg-Cox A.N."/>
            <person name="Hill J.T.E."/>
            <person name="Albert C.M."/>
            <person name="Tuohy J.M."/>
        </authorList>
    </citation>
    <scope>NUCLEOTIDE SEQUENCE</scope>
    <source>
        <strain evidence="8">KR-87</strain>
        <plasmid evidence="8">pDson03</plasmid>
    </source>
</reference>
<dbReference type="NCBIfam" id="TIGR00229">
    <property type="entry name" value="sensory_box"/>
    <property type="match status" value="1"/>
</dbReference>
<dbReference type="InterPro" id="IPR000014">
    <property type="entry name" value="PAS"/>
</dbReference>
<dbReference type="Gene3D" id="3.30.450.20">
    <property type="entry name" value="PAS domain"/>
    <property type="match status" value="1"/>
</dbReference>
<evidence type="ECO:0000256" key="1">
    <source>
        <dbReference type="ARBA" id="ARBA00000085"/>
    </source>
</evidence>
<keyword evidence="8" id="KW-0547">Nucleotide-binding</keyword>
<dbReference type="PANTHER" id="PTHR42878:SF15">
    <property type="entry name" value="BACTERIOPHYTOCHROME"/>
    <property type="match status" value="1"/>
</dbReference>
<dbReference type="PROSITE" id="PS50112">
    <property type="entry name" value="PAS"/>
    <property type="match status" value="1"/>
</dbReference>
<dbReference type="GO" id="GO:0016020">
    <property type="term" value="C:membrane"/>
    <property type="evidence" value="ECO:0007669"/>
    <property type="project" value="UniProtKB-SubCell"/>
</dbReference>
<dbReference type="InterPro" id="IPR036890">
    <property type="entry name" value="HATPase_C_sf"/>
</dbReference>
<evidence type="ECO:0000256" key="5">
    <source>
        <dbReference type="ARBA" id="ARBA00023136"/>
    </source>
</evidence>
<dbReference type="SUPFAM" id="SSF55874">
    <property type="entry name" value="ATPase domain of HSP90 chaperone/DNA topoisomerase II/histidine kinase"/>
    <property type="match status" value="1"/>
</dbReference>
<dbReference type="GO" id="GO:0005524">
    <property type="term" value="F:ATP binding"/>
    <property type="evidence" value="ECO:0007669"/>
    <property type="project" value="UniProtKB-KW"/>
</dbReference>
<dbReference type="GO" id="GO:0004673">
    <property type="term" value="F:protein histidine kinase activity"/>
    <property type="evidence" value="ECO:0007669"/>
    <property type="project" value="UniProtKB-EC"/>
</dbReference>
<dbReference type="Gene3D" id="3.30.565.10">
    <property type="entry name" value="Histidine kinase-like ATPase, C-terminal domain"/>
    <property type="match status" value="1"/>
</dbReference>
<dbReference type="PRINTS" id="PR00344">
    <property type="entry name" value="BCTRLSENSOR"/>
</dbReference>
<dbReference type="GO" id="GO:0030295">
    <property type="term" value="F:protein kinase activator activity"/>
    <property type="evidence" value="ECO:0007669"/>
    <property type="project" value="TreeGrafter"/>
</dbReference>
<dbReference type="Pfam" id="PF02518">
    <property type="entry name" value="HATPase_c"/>
    <property type="match status" value="1"/>
</dbReference>
<keyword evidence="8" id="KW-0614">Plasmid</keyword>
<dbReference type="Pfam" id="PF13426">
    <property type="entry name" value="PAS_9"/>
    <property type="match status" value="1"/>
</dbReference>
<comment type="catalytic activity">
    <reaction evidence="1">
        <text>ATP + protein L-histidine = ADP + protein N-phospho-L-histidine.</text>
        <dbReference type="EC" id="2.7.13.3"/>
    </reaction>
</comment>
<name>A0AAU7U701_9DEIO</name>
<organism evidence="8">
    <name type="scientific">Deinococcus sonorensis KR-87</name>
    <dbReference type="NCBI Taxonomy" id="694439"/>
    <lineage>
        <taxon>Bacteria</taxon>
        <taxon>Thermotogati</taxon>
        <taxon>Deinococcota</taxon>
        <taxon>Deinococci</taxon>
        <taxon>Deinococcales</taxon>
        <taxon>Deinococcaceae</taxon>
        <taxon>Deinococcus</taxon>
    </lineage>
</organism>
<proteinExistence type="predicted"/>
<dbReference type="SMART" id="SM00091">
    <property type="entry name" value="PAS"/>
    <property type="match status" value="1"/>
</dbReference>
<accession>A0AAU7U701</accession>
<dbReference type="InterPro" id="IPR050351">
    <property type="entry name" value="BphY/WalK/GraS-like"/>
</dbReference>
<dbReference type="GO" id="GO:0000156">
    <property type="term" value="F:phosphorelay response regulator activity"/>
    <property type="evidence" value="ECO:0007669"/>
    <property type="project" value="TreeGrafter"/>
</dbReference>
<dbReference type="InterPro" id="IPR035965">
    <property type="entry name" value="PAS-like_dom_sf"/>
</dbReference>
<dbReference type="PANTHER" id="PTHR42878">
    <property type="entry name" value="TWO-COMPONENT HISTIDINE KINASE"/>
    <property type="match status" value="1"/>
</dbReference>
<keyword evidence="3" id="KW-0808">Transferase</keyword>
<dbReference type="KEGG" id="dsc:ABOD76_04065"/>
<feature type="domain" description="PAS" evidence="7">
    <location>
        <begin position="66"/>
        <end position="136"/>
    </location>
</feature>
<keyword evidence="4" id="KW-0418">Kinase</keyword>